<dbReference type="Gene3D" id="3.10.590.10">
    <property type="entry name" value="ph1033 like domains"/>
    <property type="match status" value="1"/>
</dbReference>
<dbReference type="GO" id="GO:0005654">
    <property type="term" value="C:nucleoplasm"/>
    <property type="evidence" value="ECO:0007669"/>
    <property type="project" value="TreeGrafter"/>
</dbReference>
<feature type="compositionally biased region" description="Acidic residues" evidence="1">
    <location>
        <begin position="10"/>
        <end position="30"/>
    </location>
</feature>
<sequence length="349" mass="40031">MDQHILEEEIVISELFDDEDEVDYEPDEDTYSQKPNTAQKLSGAVEEKETNEIEIPNGNSNRHRPRSKTEGNYSDTQCTSNGKSIGKDEKSDINDSIKDVKHSGVTHQDTRKLSIKSSAYTMMRPSASNGRPKKIDWSNREFHHRRLTSTSSNGYAVNHHYKIQKSRSGKLNERDSSISRYYISHSRRMETVGSKVDKKIKGHSHRDDTPRERNFDTSTHTSDYHHTPKPITDNYDKVHIHLLEPRSKRQSDMSYCTGESRNGIGNLSFERTHNIRNPWNENKPVKISRDGQELPESIGDELCSLFDYTSAKVDSVSDVNIDKNKSYKESSRRLESGSGNYPFDVNKIC</sequence>
<evidence type="ECO:0000313" key="4">
    <source>
        <dbReference type="Proteomes" id="UP000789396"/>
    </source>
</evidence>
<dbReference type="InterPro" id="IPR007275">
    <property type="entry name" value="YTH_domain"/>
</dbReference>
<feature type="region of interest" description="Disordered" evidence="1">
    <location>
        <begin position="10"/>
        <end position="93"/>
    </location>
</feature>
<evidence type="ECO:0000256" key="1">
    <source>
        <dbReference type="SAM" id="MobiDB-lite"/>
    </source>
</evidence>
<dbReference type="GO" id="GO:1990247">
    <property type="term" value="F:N6-methyladenosine-containing RNA reader activity"/>
    <property type="evidence" value="ECO:0007669"/>
    <property type="project" value="TreeGrafter"/>
</dbReference>
<dbReference type="GO" id="GO:0000398">
    <property type="term" value="P:mRNA splicing, via spliceosome"/>
    <property type="evidence" value="ECO:0007669"/>
    <property type="project" value="TreeGrafter"/>
</dbReference>
<evidence type="ECO:0000313" key="3">
    <source>
        <dbReference type="EMBL" id="CAG8627988.1"/>
    </source>
</evidence>
<dbReference type="PANTHER" id="PTHR12357:SF3">
    <property type="entry name" value="YTH DOMAIN-CONTAINING PROTEIN 1"/>
    <property type="match status" value="1"/>
</dbReference>
<dbReference type="Pfam" id="PF04146">
    <property type="entry name" value="YTH"/>
    <property type="match status" value="1"/>
</dbReference>
<dbReference type="PROSITE" id="PS50882">
    <property type="entry name" value="YTH"/>
    <property type="match status" value="1"/>
</dbReference>
<dbReference type="EMBL" id="CAJVPZ010011239">
    <property type="protein sequence ID" value="CAG8627988.1"/>
    <property type="molecule type" value="Genomic_DNA"/>
</dbReference>
<dbReference type="InterPro" id="IPR045168">
    <property type="entry name" value="YTH_prot"/>
</dbReference>
<feature type="domain" description="YTH" evidence="2">
    <location>
        <begin position="161"/>
        <end position="306"/>
    </location>
</feature>
<feature type="compositionally biased region" description="Polar residues" evidence="1">
    <location>
        <begin position="70"/>
        <end position="83"/>
    </location>
</feature>
<dbReference type="Proteomes" id="UP000789396">
    <property type="component" value="Unassembled WGS sequence"/>
</dbReference>
<comment type="caution">
    <text evidence="3">The sequence shown here is derived from an EMBL/GenBank/DDBJ whole genome shotgun (WGS) entry which is preliminary data.</text>
</comment>
<dbReference type="OrthoDB" id="306690at2759"/>
<gene>
    <name evidence="3" type="ORF">RFULGI_LOCUS7610</name>
</gene>
<feature type="region of interest" description="Disordered" evidence="1">
    <location>
        <begin position="198"/>
        <end position="233"/>
    </location>
</feature>
<feature type="region of interest" description="Disordered" evidence="1">
    <location>
        <begin position="122"/>
        <end position="174"/>
    </location>
</feature>
<protein>
    <submittedName>
        <fullName evidence="3">11358_t:CDS:1</fullName>
    </submittedName>
</protein>
<feature type="non-terminal residue" evidence="3">
    <location>
        <position position="1"/>
    </location>
</feature>
<dbReference type="GO" id="GO:0048024">
    <property type="term" value="P:regulation of mRNA splicing, via spliceosome"/>
    <property type="evidence" value="ECO:0007669"/>
    <property type="project" value="TreeGrafter"/>
</dbReference>
<dbReference type="GO" id="GO:0003729">
    <property type="term" value="F:mRNA binding"/>
    <property type="evidence" value="ECO:0007669"/>
    <property type="project" value="TreeGrafter"/>
</dbReference>
<feature type="compositionally biased region" description="Basic residues" evidence="1">
    <location>
        <begin position="159"/>
        <end position="168"/>
    </location>
</feature>
<evidence type="ECO:0000259" key="2">
    <source>
        <dbReference type="PROSITE" id="PS50882"/>
    </source>
</evidence>
<name>A0A9N9D6N1_9GLOM</name>
<proteinExistence type="predicted"/>
<feature type="compositionally biased region" description="Basic and acidic residues" evidence="1">
    <location>
        <begin position="198"/>
        <end position="215"/>
    </location>
</feature>
<dbReference type="PANTHER" id="PTHR12357">
    <property type="entry name" value="YTH YT521-B HOMOLOGY DOMAIN-CONTAINING"/>
    <property type="match status" value="1"/>
</dbReference>
<reference evidence="3" key="1">
    <citation type="submission" date="2021-06" db="EMBL/GenBank/DDBJ databases">
        <authorList>
            <person name="Kallberg Y."/>
            <person name="Tangrot J."/>
            <person name="Rosling A."/>
        </authorList>
    </citation>
    <scope>NUCLEOTIDE SEQUENCE</scope>
    <source>
        <strain evidence="3">IN212</strain>
    </source>
</reference>
<organism evidence="3 4">
    <name type="scientific">Racocetra fulgida</name>
    <dbReference type="NCBI Taxonomy" id="60492"/>
    <lineage>
        <taxon>Eukaryota</taxon>
        <taxon>Fungi</taxon>
        <taxon>Fungi incertae sedis</taxon>
        <taxon>Mucoromycota</taxon>
        <taxon>Glomeromycotina</taxon>
        <taxon>Glomeromycetes</taxon>
        <taxon>Diversisporales</taxon>
        <taxon>Gigasporaceae</taxon>
        <taxon>Racocetra</taxon>
    </lineage>
</organism>
<keyword evidence="4" id="KW-1185">Reference proteome</keyword>
<accession>A0A9N9D6N1</accession>
<dbReference type="AlphaFoldDB" id="A0A9N9D6N1"/>
<dbReference type="CDD" id="cd21134">
    <property type="entry name" value="YTH"/>
    <property type="match status" value="1"/>
</dbReference>